<evidence type="ECO:0000313" key="3">
    <source>
        <dbReference type="Proteomes" id="UP000629098"/>
    </source>
</evidence>
<dbReference type="GO" id="GO:0046906">
    <property type="term" value="F:tetrapyrrole binding"/>
    <property type="evidence" value="ECO:0007669"/>
    <property type="project" value="TreeGrafter"/>
</dbReference>
<accession>A0A8J6XLK7</accession>
<keyword evidence="3" id="KW-1185">Reference proteome</keyword>
<feature type="domain" description="GUN4-like" evidence="1">
    <location>
        <begin position="120"/>
        <end position="248"/>
    </location>
</feature>
<dbReference type="Gene3D" id="1.10.10.1770">
    <property type="entry name" value="Gun4-like"/>
    <property type="match status" value="1"/>
</dbReference>
<protein>
    <submittedName>
        <fullName evidence="2">GUN4 domain-containing protein</fullName>
    </submittedName>
</protein>
<gene>
    <name evidence="2" type="ORF">ICL16_34480</name>
</gene>
<dbReference type="PANTHER" id="PTHR34800">
    <property type="entry name" value="TETRAPYRROLE-BINDING PROTEIN, CHLOROPLASTIC"/>
    <property type="match status" value="1"/>
</dbReference>
<proteinExistence type="predicted"/>
<dbReference type="AlphaFoldDB" id="A0A8J6XLK7"/>
<dbReference type="PANTHER" id="PTHR34800:SF1">
    <property type="entry name" value="TETRAPYRROLE-BINDING PROTEIN, CHLOROPLASTIC"/>
    <property type="match status" value="1"/>
</dbReference>
<evidence type="ECO:0000259" key="1">
    <source>
        <dbReference type="Pfam" id="PF05419"/>
    </source>
</evidence>
<dbReference type="InterPro" id="IPR008629">
    <property type="entry name" value="GUN4-like"/>
</dbReference>
<reference evidence="2" key="1">
    <citation type="submission" date="2020-09" db="EMBL/GenBank/DDBJ databases">
        <title>Iningainema tapete sp. nov. (Scytonemataceae, Cyanobacteria) from greenhouses in central Florida (USA) produces two types of nodularin with biosynthetic potential for microcystin-LR and anabaenopeptins.</title>
        <authorList>
            <person name="Berthold D.E."/>
            <person name="Lefler F.W."/>
            <person name="Huang I.-S."/>
            <person name="Abdulla H."/>
            <person name="Zimba P.V."/>
            <person name="Laughinghouse H.D. IV."/>
        </authorList>
    </citation>
    <scope>NUCLEOTIDE SEQUENCE</scope>
    <source>
        <strain evidence="2">BLCCT55</strain>
    </source>
</reference>
<dbReference type="SUPFAM" id="SSF140869">
    <property type="entry name" value="GUN4-like"/>
    <property type="match status" value="1"/>
</dbReference>
<dbReference type="CDD" id="cd16383">
    <property type="entry name" value="GUN4"/>
    <property type="match status" value="1"/>
</dbReference>
<evidence type="ECO:0000313" key="2">
    <source>
        <dbReference type="EMBL" id="MBD2777023.1"/>
    </source>
</evidence>
<organism evidence="2 3">
    <name type="scientific">Iningainema tapete BLCC-T55</name>
    <dbReference type="NCBI Taxonomy" id="2748662"/>
    <lineage>
        <taxon>Bacteria</taxon>
        <taxon>Bacillati</taxon>
        <taxon>Cyanobacteriota</taxon>
        <taxon>Cyanophyceae</taxon>
        <taxon>Nostocales</taxon>
        <taxon>Scytonemataceae</taxon>
        <taxon>Iningainema tapete</taxon>
    </lineage>
</organism>
<dbReference type="Pfam" id="PF05419">
    <property type="entry name" value="GUN4"/>
    <property type="match status" value="1"/>
</dbReference>
<dbReference type="Proteomes" id="UP000629098">
    <property type="component" value="Unassembled WGS sequence"/>
</dbReference>
<dbReference type="EMBL" id="JACXAE010000104">
    <property type="protein sequence ID" value="MBD2777023.1"/>
    <property type="molecule type" value="Genomic_DNA"/>
</dbReference>
<sequence length="284" mass="32413">MWIQTGNRLGIRPEKWDNKDFENYKRFSRAVGWYDDQVGVNETGSSSGFVSYEGLLSRIKKDPLLSPRGSLPKNLAHDYSVSNQGVLFSDCDLLAAQEWKDDKPDTIALVVPQPSDDLSSEKNIDYTRLRDLLAARNWKDADYETYLVMLKVVGRKEGDWIRDEELLNFPCTDLRTIDNLWVKYSNGRFGFSVQKKIYLEIGGVPDGKRDEEAWEKFGDHVGWRMNGSWINYRQVTFDTISLVGHLPIPGIDVGYSHIIRIVGSSYVVRSGFSSLASRLVKCNL</sequence>
<comment type="caution">
    <text evidence="2">The sequence shown here is derived from an EMBL/GenBank/DDBJ whole genome shotgun (WGS) entry which is preliminary data.</text>
</comment>
<dbReference type="InterPro" id="IPR037215">
    <property type="entry name" value="GUN4-like_sf"/>
</dbReference>
<dbReference type="Gene3D" id="1.25.40.620">
    <property type="match status" value="1"/>
</dbReference>
<name>A0A8J6XLK7_9CYAN</name>